<protein>
    <submittedName>
        <fullName evidence="5">NADH-ubiquinone oxidoreductase chain 1</fullName>
    </submittedName>
</protein>
<comment type="similarity">
    <text evidence="3">Belongs to the TRAFAC class myosin-kinesin ATPase superfamily. Kinesin family.</text>
</comment>
<evidence type="ECO:0000256" key="2">
    <source>
        <dbReference type="ARBA" id="ARBA00023175"/>
    </source>
</evidence>
<sequence length="309" mass="33652">MERAHVLVRLRGGPSSNGAVGLCRTSATSVRLEHSEMSPGVASISFEQVFDADDSNSHVFQRSLTPAVDSAIQGRNVTLIATGAPSSGKSFACHGDHYKSSNQRTEPGLITLAIRRIFSELETLRKGDWKCNVLLSCWSVGQSAAGEIETLTDAIEGATCLQTQDVEQLMVQRSVVVSTPAEAVHMYYTALYRVQDVEKQGFVVALHVETLSPSGEAHRGRLLVVDVHGGSIIEPRGVSTTEKTEKKEQLQHKYLLDTQFPVHEALSASFGTFVGNSCSTYVLVAIQTPAQFQQQAWIHYLTVTVANHK</sequence>
<dbReference type="PANTHER" id="PTHR47968">
    <property type="entry name" value="CENTROMERE PROTEIN E"/>
    <property type="match status" value="1"/>
</dbReference>
<comment type="caution">
    <text evidence="5">The sequence shown here is derived from an EMBL/GenBank/DDBJ whole genome shotgun (WGS) entry which is preliminary data.</text>
</comment>
<dbReference type="GO" id="GO:0005524">
    <property type="term" value="F:ATP binding"/>
    <property type="evidence" value="ECO:0007669"/>
    <property type="project" value="UniProtKB-UniRule"/>
</dbReference>
<evidence type="ECO:0000259" key="4">
    <source>
        <dbReference type="PROSITE" id="PS50067"/>
    </source>
</evidence>
<dbReference type="InterPro" id="IPR001752">
    <property type="entry name" value="Kinesin_motor_dom"/>
</dbReference>
<dbReference type="PANTHER" id="PTHR47968:SF75">
    <property type="entry name" value="CENTROMERE-ASSOCIATED PROTEIN E"/>
    <property type="match status" value="1"/>
</dbReference>
<dbReference type="OrthoDB" id="123929at2759"/>
<evidence type="ECO:0000313" key="6">
    <source>
        <dbReference type="Proteomes" id="UP000693981"/>
    </source>
</evidence>
<keyword evidence="3" id="KW-0067">ATP-binding</keyword>
<keyword evidence="6" id="KW-1185">Reference proteome</keyword>
<proteinExistence type="inferred from homology"/>
<evidence type="ECO:0000256" key="3">
    <source>
        <dbReference type="PROSITE-ProRule" id="PRU00283"/>
    </source>
</evidence>
<dbReference type="Pfam" id="PF00225">
    <property type="entry name" value="Kinesin"/>
    <property type="match status" value="1"/>
</dbReference>
<feature type="domain" description="Kinesin motor" evidence="4">
    <location>
        <begin position="3"/>
        <end position="309"/>
    </location>
</feature>
<evidence type="ECO:0000313" key="5">
    <source>
        <dbReference type="EMBL" id="KAG7399022.1"/>
    </source>
</evidence>
<dbReference type="GO" id="GO:0007018">
    <property type="term" value="P:microtubule-based movement"/>
    <property type="evidence" value="ECO:0007669"/>
    <property type="project" value="InterPro"/>
</dbReference>
<accession>A0A8T1WY73</accession>
<reference evidence="5" key="1">
    <citation type="submission" date="2021-02" db="EMBL/GenBank/DDBJ databases">
        <authorList>
            <person name="Palmer J.M."/>
        </authorList>
    </citation>
    <scope>NUCLEOTIDE SEQUENCE</scope>
    <source>
        <strain evidence="5">SCRP23</strain>
    </source>
</reference>
<dbReference type="AlphaFoldDB" id="A0A8T1WY73"/>
<keyword evidence="2 3" id="KW-0505">Motor protein</keyword>
<keyword evidence="3" id="KW-0547">Nucleotide-binding</keyword>
<gene>
    <name evidence="5" type="primary">SIP13</name>
    <name evidence="5" type="ORF">PHYBOEH_009913</name>
</gene>
<dbReference type="EMBL" id="JAGDFL010000065">
    <property type="protein sequence ID" value="KAG7399022.1"/>
    <property type="molecule type" value="Genomic_DNA"/>
</dbReference>
<organism evidence="5 6">
    <name type="scientific">Phytophthora boehmeriae</name>
    <dbReference type="NCBI Taxonomy" id="109152"/>
    <lineage>
        <taxon>Eukaryota</taxon>
        <taxon>Sar</taxon>
        <taxon>Stramenopiles</taxon>
        <taxon>Oomycota</taxon>
        <taxon>Peronosporomycetes</taxon>
        <taxon>Peronosporales</taxon>
        <taxon>Peronosporaceae</taxon>
        <taxon>Phytophthora</taxon>
    </lineage>
</organism>
<dbReference type="GO" id="GO:0008017">
    <property type="term" value="F:microtubule binding"/>
    <property type="evidence" value="ECO:0007669"/>
    <property type="project" value="InterPro"/>
</dbReference>
<keyword evidence="1" id="KW-0175">Coiled coil</keyword>
<dbReference type="PROSITE" id="PS50067">
    <property type="entry name" value="KINESIN_MOTOR_2"/>
    <property type="match status" value="1"/>
</dbReference>
<dbReference type="InterPro" id="IPR027640">
    <property type="entry name" value="Kinesin-like_fam"/>
</dbReference>
<dbReference type="GO" id="GO:0003777">
    <property type="term" value="F:microtubule motor activity"/>
    <property type="evidence" value="ECO:0007669"/>
    <property type="project" value="InterPro"/>
</dbReference>
<feature type="binding site" evidence="3">
    <location>
        <begin position="83"/>
        <end position="90"/>
    </location>
    <ligand>
        <name>ATP</name>
        <dbReference type="ChEBI" id="CHEBI:30616"/>
    </ligand>
</feature>
<dbReference type="Proteomes" id="UP000693981">
    <property type="component" value="Unassembled WGS sequence"/>
</dbReference>
<name>A0A8T1WY73_9STRA</name>
<evidence type="ECO:0000256" key="1">
    <source>
        <dbReference type="ARBA" id="ARBA00023054"/>
    </source>
</evidence>
<dbReference type="SMART" id="SM00129">
    <property type="entry name" value="KISc"/>
    <property type="match status" value="1"/>
</dbReference>